<dbReference type="GO" id="GO:0006355">
    <property type="term" value="P:regulation of DNA-templated transcription"/>
    <property type="evidence" value="ECO:0007669"/>
    <property type="project" value="UniProtKB-UniRule"/>
</dbReference>
<comment type="catalytic activity">
    <reaction evidence="2">
        <text>biotin + L-lysyl-[protein] + ATP = N(6)-biotinyl-L-lysyl-[protein] + AMP + diphosphate + H(+)</text>
        <dbReference type="Rhea" id="RHEA:11756"/>
        <dbReference type="Rhea" id="RHEA-COMP:9752"/>
        <dbReference type="Rhea" id="RHEA-COMP:10505"/>
        <dbReference type="ChEBI" id="CHEBI:15378"/>
        <dbReference type="ChEBI" id="CHEBI:29969"/>
        <dbReference type="ChEBI" id="CHEBI:30616"/>
        <dbReference type="ChEBI" id="CHEBI:33019"/>
        <dbReference type="ChEBI" id="CHEBI:57586"/>
        <dbReference type="ChEBI" id="CHEBI:83144"/>
        <dbReference type="ChEBI" id="CHEBI:456215"/>
        <dbReference type="EC" id="6.3.4.15"/>
    </reaction>
</comment>
<keyword evidence="5" id="KW-1185">Reference proteome</keyword>
<keyword evidence="1 2" id="KW-0436">Ligase</keyword>
<dbReference type="RefSeq" id="WP_226391909.1">
    <property type="nucleotide sequence ID" value="NZ_JADCKB010000003.1"/>
</dbReference>
<dbReference type="Pfam" id="PF08279">
    <property type="entry name" value="HTH_11"/>
    <property type="match status" value="1"/>
</dbReference>
<feature type="binding site" evidence="2">
    <location>
        <begin position="92"/>
        <end position="94"/>
    </location>
    <ligand>
        <name>biotin</name>
        <dbReference type="ChEBI" id="CHEBI:57586"/>
    </ligand>
</feature>
<reference evidence="4" key="1">
    <citation type="submission" date="2020-10" db="EMBL/GenBank/DDBJ databases">
        <title>ChiBAC.</title>
        <authorList>
            <person name="Zenner C."/>
            <person name="Hitch T.C.A."/>
            <person name="Clavel T."/>
        </authorList>
    </citation>
    <scope>NUCLEOTIDE SEQUENCE</scope>
    <source>
        <strain evidence="4">DSM 107454</strain>
    </source>
</reference>
<keyword evidence="2" id="KW-0805">Transcription regulation</keyword>
<keyword evidence="2" id="KW-0804">Transcription</keyword>
<dbReference type="InterPro" id="IPR013196">
    <property type="entry name" value="HTH_11"/>
</dbReference>
<dbReference type="GO" id="GO:0009249">
    <property type="term" value="P:protein lipoylation"/>
    <property type="evidence" value="ECO:0007669"/>
    <property type="project" value="UniProtKB-ARBA"/>
</dbReference>
<keyword evidence="2" id="KW-0092">Biotin</keyword>
<dbReference type="InterPro" id="IPR045864">
    <property type="entry name" value="aa-tRNA-synth_II/BPL/LPL"/>
</dbReference>
<dbReference type="Gene3D" id="3.30.930.10">
    <property type="entry name" value="Bira Bifunctional Protein, Domain 2"/>
    <property type="match status" value="1"/>
</dbReference>
<dbReference type="PANTHER" id="PTHR12835">
    <property type="entry name" value="BIOTIN PROTEIN LIGASE"/>
    <property type="match status" value="1"/>
</dbReference>
<dbReference type="EC" id="6.3.4.15" evidence="2"/>
<dbReference type="PANTHER" id="PTHR12835:SF5">
    <property type="entry name" value="BIOTIN--PROTEIN LIGASE"/>
    <property type="match status" value="1"/>
</dbReference>
<dbReference type="PROSITE" id="PS51733">
    <property type="entry name" value="BPL_LPL_CATALYTIC"/>
    <property type="match status" value="1"/>
</dbReference>
<keyword evidence="2" id="KW-0238">DNA-binding</keyword>
<feature type="domain" description="BPL/LPL catalytic" evidence="3">
    <location>
        <begin position="69"/>
        <end position="259"/>
    </location>
</feature>
<dbReference type="Gene3D" id="1.10.10.10">
    <property type="entry name" value="Winged helix-like DNA-binding domain superfamily/Winged helix DNA-binding domain"/>
    <property type="match status" value="1"/>
</dbReference>
<dbReference type="HAMAP" id="MF_00978">
    <property type="entry name" value="Bifunct_BirA"/>
    <property type="match status" value="1"/>
</dbReference>
<dbReference type="NCBIfam" id="TIGR00121">
    <property type="entry name" value="birA_ligase"/>
    <property type="match status" value="1"/>
</dbReference>
<accession>A0A9D5M4E4</accession>
<dbReference type="InterPro" id="IPR004408">
    <property type="entry name" value="Biotin_CoA_COase_ligase"/>
</dbReference>
<evidence type="ECO:0000256" key="2">
    <source>
        <dbReference type="HAMAP-Rule" id="MF_00978"/>
    </source>
</evidence>
<feature type="binding site" evidence="2">
    <location>
        <begin position="120"/>
        <end position="122"/>
    </location>
    <ligand>
        <name>biotin</name>
        <dbReference type="ChEBI" id="CHEBI:57586"/>
    </ligand>
</feature>
<dbReference type="SUPFAM" id="SSF46785">
    <property type="entry name" value="Winged helix' DNA-binding domain"/>
    <property type="match status" value="1"/>
</dbReference>
<evidence type="ECO:0000313" key="5">
    <source>
        <dbReference type="Proteomes" id="UP000806542"/>
    </source>
</evidence>
<gene>
    <name evidence="2" type="primary">birA</name>
    <name evidence="4" type="ORF">INF28_02555</name>
</gene>
<sequence length="336" mass="36807">MRSKEELLRILESCRGKTISGQEVAEKLGMSRAGVWKQMKALREEGYAISAIRNKGYCLLDANDKLSLAGMLPYLNDPKAENRIFVFDTVDSTNSELKRMALKGAVSGTVVVADHQSAGRGRLGRSFYSPPESGVYLSVLLRTGLPVERAVLSTTAASVVACRTIENVTGKQPKIKWVNDLYLRGHKVCGILTEAITDFETGTVEALIVGIGINCTTVFHGELEKVAGCVVEAGEIRSIRNKMAAELINQLNDLENMMATGCFLDEYRSKSMVLGQEVYILQEPGKYYTAVDIGQHGELILRGADGKKRTLENGEVSIRLTNSLKSDNMSENGYTK</sequence>
<comment type="similarity">
    <text evidence="2">Belongs to the biotin--protein ligase family.</text>
</comment>
<dbReference type="EMBL" id="JADCKB010000003">
    <property type="protein sequence ID" value="MBE5039349.1"/>
    <property type="molecule type" value="Genomic_DNA"/>
</dbReference>
<dbReference type="GO" id="GO:0005524">
    <property type="term" value="F:ATP binding"/>
    <property type="evidence" value="ECO:0007669"/>
    <property type="project" value="UniProtKB-UniRule"/>
</dbReference>
<dbReference type="InterPro" id="IPR036388">
    <property type="entry name" value="WH-like_DNA-bd_sf"/>
</dbReference>
<dbReference type="InterPro" id="IPR004143">
    <property type="entry name" value="BPL_LPL_catalytic"/>
</dbReference>
<dbReference type="Gene3D" id="2.30.30.100">
    <property type="match status" value="1"/>
</dbReference>
<dbReference type="AlphaFoldDB" id="A0A9D5M4E4"/>
<dbReference type="GO" id="GO:0003677">
    <property type="term" value="F:DNA binding"/>
    <property type="evidence" value="ECO:0007669"/>
    <property type="project" value="UniProtKB-UniRule"/>
</dbReference>
<comment type="function">
    <text evidence="2">Acts both as a biotin--[acetyl-CoA-carboxylase] ligase and a repressor.</text>
</comment>
<feature type="binding site" evidence="2">
    <location>
        <position position="187"/>
    </location>
    <ligand>
        <name>biotin</name>
        <dbReference type="ChEBI" id="CHEBI:57586"/>
    </ligand>
</feature>
<evidence type="ECO:0000256" key="1">
    <source>
        <dbReference type="ARBA" id="ARBA00022598"/>
    </source>
</evidence>
<name>A0A9D5M4E4_9FIRM</name>
<dbReference type="Proteomes" id="UP000806542">
    <property type="component" value="Unassembled WGS sequence"/>
</dbReference>
<dbReference type="GO" id="GO:0004077">
    <property type="term" value="F:biotin--[biotin carboxyl-carrier protein] ligase activity"/>
    <property type="evidence" value="ECO:0007669"/>
    <property type="project" value="UniProtKB-UniRule"/>
</dbReference>
<dbReference type="InterPro" id="IPR036390">
    <property type="entry name" value="WH_DNA-bd_sf"/>
</dbReference>
<dbReference type="CDD" id="cd16442">
    <property type="entry name" value="BPL"/>
    <property type="match status" value="1"/>
</dbReference>
<evidence type="ECO:0000259" key="3">
    <source>
        <dbReference type="PROSITE" id="PS51733"/>
    </source>
</evidence>
<protein>
    <recommendedName>
        <fullName evidence="2">Bifunctional ligase/repressor BirA</fullName>
    </recommendedName>
    <alternativeName>
        <fullName evidence="2">Biotin--[acetyl-CoA-carboxylase] ligase</fullName>
        <ecNumber evidence="2">6.3.4.15</ecNumber>
    </alternativeName>
    <alternativeName>
        <fullName evidence="2">Biotin--protein ligase</fullName>
    </alternativeName>
    <alternativeName>
        <fullName evidence="2">Biotin-[acetyl-CoA carboxylase] synthetase</fullName>
    </alternativeName>
</protein>
<organism evidence="4 5">
    <name type="scientific">Ructibacterium gallinarum</name>
    <dbReference type="NCBI Taxonomy" id="2779355"/>
    <lineage>
        <taxon>Bacteria</taxon>
        <taxon>Bacillati</taxon>
        <taxon>Bacillota</taxon>
        <taxon>Clostridia</taxon>
        <taxon>Eubacteriales</taxon>
        <taxon>Oscillospiraceae</taxon>
        <taxon>Ructibacterium</taxon>
    </lineage>
</organism>
<dbReference type="Pfam" id="PF03099">
    <property type="entry name" value="BPL_LplA_LipB"/>
    <property type="match status" value="1"/>
</dbReference>
<evidence type="ECO:0000313" key="4">
    <source>
        <dbReference type="EMBL" id="MBE5039349.1"/>
    </source>
</evidence>
<feature type="binding site" evidence="2">
    <location>
        <position position="116"/>
    </location>
    <ligand>
        <name>biotin</name>
        <dbReference type="ChEBI" id="CHEBI:57586"/>
    </ligand>
</feature>
<proteinExistence type="inferred from homology"/>
<keyword evidence="2" id="KW-0678">Repressor</keyword>
<dbReference type="GO" id="GO:0005737">
    <property type="term" value="C:cytoplasm"/>
    <property type="evidence" value="ECO:0007669"/>
    <property type="project" value="TreeGrafter"/>
</dbReference>
<dbReference type="SUPFAM" id="SSF55681">
    <property type="entry name" value="Class II aaRS and biotin synthetases"/>
    <property type="match status" value="1"/>
</dbReference>
<feature type="DNA-binding region" description="H-T-H motif" evidence="2">
    <location>
        <begin position="21"/>
        <end position="40"/>
    </location>
</feature>
<dbReference type="InterPro" id="IPR030855">
    <property type="entry name" value="Bifunct_BirA"/>
</dbReference>
<comment type="caution">
    <text evidence="4">The sequence shown here is derived from an EMBL/GenBank/DDBJ whole genome shotgun (WGS) entry which is preliminary data.</text>
</comment>
<dbReference type="GO" id="GO:0016740">
    <property type="term" value="F:transferase activity"/>
    <property type="evidence" value="ECO:0007669"/>
    <property type="project" value="UniProtKB-ARBA"/>
</dbReference>
<keyword evidence="2" id="KW-0547">Nucleotide-binding</keyword>
<keyword evidence="2" id="KW-0067">ATP-binding</keyword>